<protein>
    <submittedName>
        <fullName evidence="2">Phage tail family protein</fullName>
    </submittedName>
</protein>
<gene>
    <name evidence="2" type="ORF">QYH67_04880</name>
</gene>
<dbReference type="RefSeq" id="WP_150887875.1">
    <property type="nucleotide sequence ID" value="NZ_CAKZJA010000008.1"/>
</dbReference>
<accession>A0AAW7MC90</accession>
<evidence type="ECO:0000259" key="1">
    <source>
        <dbReference type="Pfam" id="PF05709"/>
    </source>
</evidence>
<evidence type="ECO:0000313" key="2">
    <source>
        <dbReference type="EMBL" id="MDN4532918.1"/>
    </source>
</evidence>
<evidence type="ECO:0000313" key="3">
    <source>
        <dbReference type="Proteomes" id="UP001171687"/>
    </source>
</evidence>
<dbReference type="AlphaFoldDB" id="A0AAW7MC90"/>
<dbReference type="Gene3D" id="2.40.30.200">
    <property type="match status" value="1"/>
</dbReference>
<sequence>MKKKQVKMFNDDFSYTLTDIPRLKFLEFEEGEVQRKSNEVEMEGSDGALVGASNFEPFELKLRFSYLGDNMNEYKLAKEKIRQVINQRDPYYIWHSEMPGKKYAVVPSGQSIEDLTATFGTFEITFSVYKGYSESYKDTSEFNFSEELFQFQQGIIGDEKIKYKHDTRYFKIYNGSSDTINPLLRHKLNIKLSVVAPNGFELCNLTTGDIFEYKKALKKRTEISIIGVHPYIDNERVGKNTNYDFITLAPGWNEILIRGESLTDNPKSEFVFNYIYR</sequence>
<proteinExistence type="predicted"/>
<dbReference type="EMBL" id="JAUHQC010000007">
    <property type="protein sequence ID" value="MDN4532918.1"/>
    <property type="molecule type" value="Genomic_DNA"/>
</dbReference>
<dbReference type="InterPro" id="IPR008841">
    <property type="entry name" value="Siphovirus-type_tail_N"/>
</dbReference>
<feature type="domain" description="Siphovirus-type tail component RIFT-related" evidence="1">
    <location>
        <begin position="19"/>
        <end position="127"/>
    </location>
</feature>
<dbReference type="Pfam" id="PF05709">
    <property type="entry name" value="Sipho_tail"/>
    <property type="match status" value="1"/>
</dbReference>
<name>A0AAW7MC90_9STAP</name>
<reference evidence="2" key="1">
    <citation type="submission" date="2023-07" db="EMBL/GenBank/DDBJ databases">
        <title>Evaluation of the beneficial properties of pineapple isolates.</title>
        <authorList>
            <person name="Adefiranye O."/>
        </authorList>
    </citation>
    <scope>NUCLEOTIDE SEQUENCE</scope>
    <source>
        <strain evidence="2">PAPLE_T1</strain>
    </source>
</reference>
<dbReference type="Proteomes" id="UP001171687">
    <property type="component" value="Unassembled WGS sequence"/>
</dbReference>
<comment type="caution">
    <text evidence="2">The sequence shown here is derived from an EMBL/GenBank/DDBJ whole genome shotgun (WGS) entry which is preliminary data.</text>
</comment>
<organism evidence="2 3">
    <name type="scientific">Staphylococcus auricularis</name>
    <dbReference type="NCBI Taxonomy" id="29379"/>
    <lineage>
        <taxon>Bacteria</taxon>
        <taxon>Bacillati</taxon>
        <taxon>Bacillota</taxon>
        <taxon>Bacilli</taxon>
        <taxon>Bacillales</taxon>
        <taxon>Staphylococcaceae</taxon>
        <taxon>Staphylococcus</taxon>
    </lineage>
</organism>